<dbReference type="PATRIC" id="fig|1178515.4.peg.1249"/>
<dbReference type="CDD" id="cd05233">
    <property type="entry name" value="SDR_c"/>
    <property type="match status" value="1"/>
</dbReference>
<keyword evidence="4" id="KW-1185">Reference proteome</keyword>
<sequence>MKLRDKVAVITGGASGIGLAAARLFAQEGAKLVIGDTSDEGQQVVNTLMREGHEAMFVYTDVSKEAEVRGLMEAAVSRFGRVDVLFANAGIGEASPADEVPLEKWQRVMDVNLTGVFLSDKYAIQQMMKQGGGVIINNASILGHVGQNGVTSNAAAKGGVVNMTRSLGVTYAKEGIRINAVCPGYVETPMLADASEPERRALEEAHPIGRLGRAEEVAKAVLFLASDDASFVVGSSLMVDGGYTAQ</sequence>
<dbReference type="NCBIfam" id="NF005559">
    <property type="entry name" value="PRK07231.1"/>
    <property type="match status" value="1"/>
</dbReference>
<dbReference type="InterPro" id="IPR002347">
    <property type="entry name" value="SDR_fam"/>
</dbReference>
<dbReference type="GO" id="GO:0016491">
    <property type="term" value="F:oxidoreductase activity"/>
    <property type="evidence" value="ECO:0007669"/>
    <property type="project" value="UniProtKB-KW"/>
</dbReference>
<dbReference type="Pfam" id="PF13561">
    <property type="entry name" value="adh_short_C2"/>
    <property type="match status" value="1"/>
</dbReference>
<reference evidence="3 4" key="1">
    <citation type="submission" date="2015-01" db="EMBL/GenBank/DDBJ databases">
        <title>Paenibacillus swuensis/DY6/whole genome sequencing.</title>
        <authorList>
            <person name="Kim M.K."/>
            <person name="Srinivasan S."/>
            <person name="Lee J.-J."/>
        </authorList>
    </citation>
    <scope>NUCLEOTIDE SEQUENCE [LARGE SCALE GENOMIC DNA]</scope>
    <source>
        <strain evidence="3 4">DY6</strain>
    </source>
</reference>
<dbReference type="PANTHER" id="PTHR24321:SF11">
    <property type="entry name" value="BLR0893 PROTEIN"/>
    <property type="match status" value="1"/>
</dbReference>
<dbReference type="PANTHER" id="PTHR24321">
    <property type="entry name" value="DEHYDROGENASES, SHORT CHAIN"/>
    <property type="match status" value="1"/>
</dbReference>
<evidence type="ECO:0000256" key="1">
    <source>
        <dbReference type="ARBA" id="ARBA00006484"/>
    </source>
</evidence>
<dbReference type="Proteomes" id="UP000076927">
    <property type="component" value="Chromosome"/>
</dbReference>
<dbReference type="RefSeq" id="WP_068605250.1">
    <property type="nucleotide sequence ID" value="NZ_CP011388.1"/>
</dbReference>
<dbReference type="EMBL" id="CP011388">
    <property type="protein sequence ID" value="ANE45952.1"/>
    <property type="molecule type" value="Genomic_DNA"/>
</dbReference>
<evidence type="ECO:0000313" key="3">
    <source>
        <dbReference type="EMBL" id="ANE45952.1"/>
    </source>
</evidence>
<dbReference type="OrthoDB" id="9803333at2"/>
<dbReference type="PRINTS" id="PR00080">
    <property type="entry name" value="SDRFAMILY"/>
</dbReference>
<gene>
    <name evidence="3" type="ORF">SY83_06230</name>
</gene>
<proteinExistence type="inferred from homology"/>
<dbReference type="FunFam" id="3.40.50.720:FF:000084">
    <property type="entry name" value="Short-chain dehydrogenase reductase"/>
    <property type="match status" value="1"/>
</dbReference>
<dbReference type="KEGG" id="pswu:SY83_06230"/>
<protein>
    <submittedName>
        <fullName evidence="3">Short-chain dehydrogenase</fullName>
    </submittedName>
</protein>
<dbReference type="GO" id="GO:0008206">
    <property type="term" value="P:bile acid metabolic process"/>
    <property type="evidence" value="ECO:0007669"/>
    <property type="project" value="UniProtKB-ARBA"/>
</dbReference>
<dbReference type="SUPFAM" id="SSF51735">
    <property type="entry name" value="NAD(P)-binding Rossmann-fold domains"/>
    <property type="match status" value="1"/>
</dbReference>
<dbReference type="InterPro" id="IPR036291">
    <property type="entry name" value="NAD(P)-bd_dom_sf"/>
</dbReference>
<comment type="similarity">
    <text evidence="1">Belongs to the short-chain dehydrogenases/reductases (SDR) family.</text>
</comment>
<organism evidence="3 4">
    <name type="scientific">Paenibacillus swuensis</name>
    <dbReference type="NCBI Taxonomy" id="1178515"/>
    <lineage>
        <taxon>Bacteria</taxon>
        <taxon>Bacillati</taxon>
        <taxon>Bacillota</taxon>
        <taxon>Bacilli</taxon>
        <taxon>Bacillales</taxon>
        <taxon>Paenibacillaceae</taxon>
        <taxon>Paenibacillus</taxon>
    </lineage>
</organism>
<dbReference type="STRING" id="1178515.SY83_06230"/>
<dbReference type="Gene3D" id="3.40.50.720">
    <property type="entry name" value="NAD(P)-binding Rossmann-like Domain"/>
    <property type="match status" value="1"/>
</dbReference>
<evidence type="ECO:0000313" key="4">
    <source>
        <dbReference type="Proteomes" id="UP000076927"/>
    </source>
</evidence>
<keyword evidence="2" id="KW-0560">Oxidoreductase</keyword>
<name>A0A172TG69_9BACL</name>
<dbReference type="PRINTS" id="PR00081">
    <property type="entry name" value="GDHRDH"/>
</dbReference>
<evidence type="ECO:0000256" key="2">
    <source>
        <dbReference type="ARBA" id="ARBA00023002"/>
    </source>
</evidence>
<accession>A0A172TG69</accession>
<dbReference type="AlphaFoldDB" id="A0A172TG69"/>